<proteinExistence type="predicted"/>
<evidence type="ECO:0000313" key="1">
    <source>
        <dbReference type="EMBL" id="KAK3801213.1"/>
    </source>
</evidence>
<evidence type="ECO:0000313" key="2">
    <source>
        <dbReference type="Proteomes" id="UP001283361"/>
    </source>
</evidence>
<reference evidence="1" key="1">
    <citation type="journal article" date="2023" name="G3 (Bethesda)">
        <title>A reference genome for the long-term kleptoplast-retaining sea slug Elysia crispata morphotype clarki.</title>
        <authorList>
            <person name="Eastman K.E."/>
            <person name="Pendleton A.L."/>
            <person name="Shaikh M.A."/>
            <person name="Suttiyut T."/>
            <person name="Ogas R."/>
            <person name="Tomko P."/>
            <person name="Gavelis G."/>
            <person name="Widhalm J.R."/>
            <person name="Wisecaver J.H."/>
        </authorList>
    </citation>
    <scope>NUCLEOTIDE SEQUENCE</scope>
    <source>
        <strain evidence="1">ECLA1</strain>
    </source>
</reference>
<protein>
    <submittedName>
        <fullName evidence="1">Uncharacterized protein</fullName>
    </submittedName>
</protein>
<dbReference type="AlphaFoldDB" id="A0AAE1B848"/>
<keyword evidence="2" id="KW-1185">Reference proteome</keyword>
<dbReference type="Proteomes" id="UP001283361">
    <property type="component" value="Unassembled WGS sequence"/>
</dbReference>
<name>A0AAE1B848_9GAST</name>
<gene>
    <name evidence="1" type="ORF">RRG08_057109</name>
</gene>
<sequence>MLQEFSRPFPGTCAERPPVAMYGTGVWSASAPYCSSAVRCLHTRFASGVERPIDPPRRFRSILMQGECLLGAAVCGRYGTV</sequence>
<dbReference type="EMBL" id="JAWDGP010000353">
    <property type="protein sequence ID" value="KAK3801213.1"/>
    <property type="molecule type" value="Genomic_DNA"/>
</dbReference>
<comment type="caution">
    <text evidence="1">The sequence shown here is derived from an EMBL/GenBank/DDBJ whole genome shotgun (WGS) entry which is preliminary data.</text>
</comment>
<organism evidence="1 2">
    <name type="scientific">Elysia crispata</name>
    <name type="common">lettuce slug</name>
    <dbReference type="NCBI Taxonomy" id="231223"/>
    <lineage>
        <taxon>Eukaryota</taxon>
        <taxon>Metazoa</taxon>
        <taxon>Spiralia</taxon>
        <taxon>Lophotrochozoa</taxon>
        <taxon>Mollusca</taxon>
        <taxon>Gastropoda</taxon>
        <taxon>Heterobranchia</taxon>
        <taxon>Euthyneura</taxon>
        <taxon>Panpulmonata</taxon>
        <taxon>Sacoglossa</taxon>
        <taxon>Placobranchoidea</taxon>
        <taxon>Plakobranchidae</taxon>
        <taxon>Elysia</taxon>
    </lineage>
</organism>
<accession>A0AAE1B848</accession>